<feature type="compositionally biased region" description="Acidic residues" evidence="2">
    <location>
        <begin position="57"/>
        <end position="71"/>
    </location>
</feature>
<dbReference type="SUPFAM" id="SSF57850">
    <property type="entry name" value="RING/U-box"/>
    <property type="match status" value="1"/>
</dbReference>
<evidence type="ECO:0000259" key="3">
    <source>
        <dbReference type="PROSITE" id="PS50089"/>
    </source>
</evidence>
<keyword evidence="1" id="KW-0863">Zinc-finger</keyword>
<organism evidence="4 5">
    <name type="scientific">Novymonas esmeraldas</name>
    <dbReference type="NCBI Taxonomy" id="1808958"/>
    <lineage>
        <taxon>Eukaryota</taxon>
        <taxon>Discoba</taxon>
        <taxon>Euglenozoa</taxon>
        <taxon>Kinetoplastea</taxon>
        <taxon>Metakinetoplastina</taxon>
        <taxon>Trypanosomatida</taxon>
        <taxon>Trypanosomatidae</taxon>
        <taxon>Novymonas</taxon>
    </lineage>
</organism>
<dbReference type="EMBL" id="JAECZO010000047">
    <property type="protein sequence ID" value="KAK7195092.1"/>
    <property type="molecule type" value="Genomic_DNA"/>
</dbReference>
<accession>A0AAW0EM27</accession>
<feature type="region of interest" description="Disordered" evidence="2">
    <location>
        <begin position="178"/>
        <end position="229"/>
    </location>
</feature>
<dbReference type="InterPro" id="IPR001841">
    <property type="entry name" value="Znf_RING"/>
</dbReference>
<comment type="caution">
    <text evidence="4">The sequence shown here is derived from an EMBL/GenBank/DDBJ whole genome shotgun (WGS) entry which is preliminary data.</text>
</comment>
<feature type="compositionally biased region" description="Acidic residues" evidence="2">
    <location>
        <begin position="130"/>
        <end position="140"/>
    </location>
</feature>
<proteinExistence type="predicted"/>
<keyword evidence="1" id="KW-0479">Metal-binding</keyword>
<evidence type="ECO:0000313" key="4">
    <source>
        <dbReference type="EMBL" id="KAK7195092.1"/>
    </source>
</evidence>
<dbReference type="Proteomes" id="UP001430356">
    <property type="component" value="Unassembled WGS sequence"/>
</dbReference>
<dbReference type="PROSITE" id="PS50089">
    <property type="entry name" value="ZF_RING_2"/>
    <property type="match status" value="1"/>
</dbReference>
<evidence type="ECO:0000256" key="1">
    <source>
        <dbReference type="PROSITE-ProRule" id="PRU00175"/>
    </source>
</evidence>
<evidence type="ECO:0000256" key="2">
    <source>
        <dbReference type="SAM" id="MobiDB-lite"/>
    </source>
</evidence>
<feature type="domain" description="RING-type" evidence="3">
    <location>
        <begin position="879"/>
        <end position="931"/>
    </location>
</feature>
<keyword evidence="5" id="KW-1185">Reference proteome</keyword>
<feature type="compositionally biased region" description="Low complexity" evidence="2">
    <location>
        <begin position="476"/>
        <end position="487"/>
    </location>
</feature>
<protein>
    <submittedName>
        <fullName evidence="4">Ring finger domain containing protein</fullName>
    </submittedName>
</protein>
<feature type="region of interest" description="Disordered" evidence="2">
    <location>
        <begin position="326"/>
        <end position="358"/>
    </location>
</feature>
<dbReference type="Gene3D" id="3.30.40.10">
    <property type="entry name" value="Zinc/RING finger domain, C3HC4 (zinc finger)"/>
    <property type="match status" value="1"/>
</dbReference>
<dbReference type="SMART" id="SM00184">
    <property type="entry name" value="RING"/>
    <property type="match status" value="1"/>
</dbReference>
<feature type="compositionally biased region" description="Acidic residues" evidence="2">
    <location>
        <begin position="335"/>
        <end position="352"/>
    </location>
</feature>
<dbReference type="AlphaFoldDB" id="A0AAW0EM27"/>
<evidence type="ECO:0000313" key="5">
    <source>
        <dbReference type="Proteomes" id="UP001430356"/>
    </source>
</evidence>
<gene>
    <name evidence="4" type="ORF">NESM_000432400</name>
</gene>
<dbReference type="InterPro" id="IPR013083">
    <property type="entry name" value="Znf_RING/FYVE/PHD"/>
</dbReference>
<feature type="compositionally biased region" description="Acidic residues" evidence="2">
    <location>
        <begin position="504"/>
        <end position="520"/>
    </location>
</feature>
<dbReference type="GO" id="GO:0008270">
    <property type="term" value="F:zinc ion binding"/>
    <property type="evidence" value="ECO:0007669"/>
    <property type="project" value="UniProtKB-KW"/>
</dbReference>
<reference evidence="4 5" key="1">
    <citation type="journal article" date="2021" name="MBio">
        <title>A New Model Trypanosomatid, Novymonas esmeraldas: Genomic Perception of Its 'Candidatus Pandoraea novymonadis' Endosymbiont.</title>
        <authorList>
            <person name="Zakharova A."/>
            <person name="Saura A."/>
            <person name="Butenko A."/>
            <person name="Podesvova L."/>
            <person name="Warmusova S."/>
            <person name="Kostygov A.Y."/>
            <person name="Nenarokova A."/>
            <person name="Lukes J."/>
            <person name="Opperdoes F.R."/>
            <person name="Yurchenko V."/>
        </authorList>
    </citation>
    <scope>NUCLEOTIDE SEQUENCE [LARGE SCALE GENOMIC DNA]</scope>
    <source>
        <strain evidence="4 5">E262AT.01</strain>
    </source>
</reference>
<name>A0AAW0EM27_9TRYP</name>
<feature type="region of interest" description="Disordered" evidence="2">
    <location>
        <begin position="52"/>
        <end position="140"/>
    </location>
</feature>
<sequence>MSIADAYRSAVDAVQYSRDDLIIVLRVALTLISSLPSSDELVELQRQERQLRRAAGEEVDIDVDEEDDEDGGSGSAADEIHTHHVSSGRDGADDDASEAPHDDDQPVRSSGSDSMLSSELLRVSTPMPTVEEEEEEAHTDMPVDADADATPAAQHLSSCSSTDFVSPASLHSGHPLLRSTTASEASGDVSGRSYSASASGRRSQQGGVVEGRARSTPDGAPHGEAWSRSGSDTAAVSIMRERVRQLRMFDEDMEAWLIHVILCGASHFGGLMEYYFSSMHTLHCYMAARRKRVEQRSEYLRARLRGDAPPPHPSPTAPVCEAPLAAEAAQRREDEDGATSDEEDSDEEDEAGLEGFHISSATRREMHVPLPDSAMRLRDTVHNFFFSCYASVTLHITVNMTVARRIVAEVIRINEAVLTWPRHPLQLRQQWTNDRKSQFHQFVTKWINDGDGRLSAIMRVPRTAPARAPARHGDDSTSSDFSSAGSDEPPGGTPSERGLPSSVNDDDGGDGAQDAADEDLGPQTSHADIVALTHEYMHSTRPSSTPLALLVADTVPGKGVDALQPCIVQPERTGFNAGFCRLTPWMSEAEQALIEESLQLPLSEVPEAVVAGGVSRRRALKAAEVALMLQWASPTYDPRGGELTVLLNPTSAFRLQLCNPIFFSLGGVQCDMCCATERRVSFQAVLDTGVRSEVVLECEGCVGYDVCVACAYFYYKSSTMRLLRSVHPDATVRRAFTYGRYSMALVHSLRAYTDAAPTDAGVVDLDMMVEVVMGVSPYGVVPVGWHLSSDALSTLRATCPTVGEETEMTVAVHAALPTPPREWKSACSVSNISKLMSDAEEEGGGAVVAAAAAASGDTLGQGLVAGTAGQHAIDEADVCPICLQLLHSPLPVLCTRCGHWFHVECIGSHYYYKPAVVNGELNEENGCPVCRSPDYMPSLTDAEAMLRTNTYRLLLRVPAAEVARAGAGGCAVAVGTILTDDGVYRNATNIAACTSFHGLVPGYRYCATATDKPIAAAPGAHEEKKGE</sequence>
<feature type="compositionally biased region" description="Low complexity" evidence="2">
    <location>
        <begin position="109"/>
        <end position="121"/>
    </location>
</feature>
<feature type="region of interest" description="Disordered" evidence="2">
    <location>
        <begin position="464"/>
        <end position="523"/>
    </location>
</feature>
<keyword evidence="1" id="KW-0862">Zinc</keyword>
<dbReference type="Pfam" id="PF13639">
    <property type="entry name" value="zf-RING_2"/>
    <property type="match status" value="1"/>
</dbReference>
<feature type="compositionally biased region" description="Low complexity" evidence="2">
    <location>
        <begin position="190"/>
        <end position="207"/>
    </location>
</feature>